<feature type="transmembrane region" description="Helical" evidence="1">
    <location>
        <begin position="90"/>
        <end position="110"/>
    </location>
</feature>
<feature type="transmembrane region" description="Helical" evidence="1">
    <location>
        <begin position="21"/>
        <end position="38"/>
    </location>
</feature>
<feature type="transmembrane region" description="Helical" evidence="1">
    <location>
        <begin position="175"/>
        <end position="192"/>
    </location>
</feature>
<name>A0ABW0FP24_9CAUL</name>
<evidence type="ECO:0000313" key="3">
    <source>
        <dbReference type="EMBL" id="MFC5343184.1"/>
    </source>
</evidence>
<comment type="caution">
    <text evidence="3">The sequence shown here is derived from an EMBL/GenBank/DDBJ whole genome shotgun (WGS) entry which is preliminary data.</text>
</comment>
<feature type="domain" description="Acyltransferase 3" evidence="2">
    <location>
        <begin position="16"/>
        <end position="348"/>
    </location>
</feature>
<accession>A0ABW0FP24</accession>
<dbReference type="Pfam" id="PF01757">
    <property type="entry name" value="Acyl_transf_3"/>
    <property type="match status" value="1"/>
</dbReference>
<protein>
    <submittedName>
        <fullName evidence="3">Acyltransferase family protein</fullName>
        <ecNumber evidence="3">2.3.-.-</ecNumber>
    </submittedName>
</protein>
<dbReference type="InterPro" id="IPR002656">
    <property type="entry name" value="Acyl_transf_3_dom"/>
</dbReference>
<reference evidence="4" key="1">
    <citation type="journal article" date="2019" name="Int. J. Syst. Evol. Microbiol.">
        <title>The Global Catalogue of Microorganisms (GCM) 10K type strain sequencing project: providing services to taxonomists for standard genome sequencing and annotation.</title>
        <authorList>
            <consortium name="The Broad Institute Genomics Platform"/>
            <consortium name="The Broad Institute Genome Sequencing Center for Infectious Disease"/>
            <person name="Wu L."/>
            <person name="Ma J."/>
        </authorList>
    </citation>
    <scope>NUCLEOTIDE SEQUENCE [LARGE SCALE GENOMIC DNA]</scope>
    <source>
        <strain evidence="4">JCM 12125</strain>
    </source>
</reference>
<keyword evidence="3" id="KW-0012">Acyltransferase</keyword>
<dbReference type="EC" id="2.3.-.-" evidence="3"/>
<dbReference type="RefSeq" id="WP_374039174.1">
    <property type="nucleotide sequence ID" value="NZ_CP169082.1"/>
</dbReference>
<dbReference type="Proteomes" id="UP001596152">
    <property type="component" value="Unassembled WGS sequence"/>
</dbReference>
<keyword evidence="3" id="KW-0808">Transferase</keyword>
<dbReference type="EMBL" id="JBHSLF010000009">
    <property type="protein sequence ID" value="MFC5343184.1"/>
    <property type="molecule type" value="Genomic_DNA"/>
</dbReference>
<keyword evidence="1" id="KW-1133">Transmembrane helix</keyword>
<gene>
    <name evidence="3" type="ORF">ACFPIE_04610</name>
</gene>
<feature type="transmembrane region" description="Helical" evidence="1">
    <location>
        <begin position="50"/>
        <end position="69"/>
    </location>
</feature>
<keyword evidence="1" id="KW-0472">Membrane</keyword>
<evidence type="ECO:0000256" key="1">
    <source>
        <dbReference type="SAM" id="Phobius"/>
    </source>
</evidence>
<dbReference type="GO" id="GO:0016746">
    <property type="term" value="F:acyltransferase activity"/>
    <property type="evidence" value="ECO:0007669"/>
    <property type="project" value="UniProtKB-KW"/>
</dbReference>
<feature type="transmembrane region" description="Helical" evidence="1">
    <location>
        <begin position="290"/>
        <end position="311"/>
    </location>
</feature>
<feature type="transmembrane region" description="Helical" evidence="1">
    <location>
        <begin position="207"/>
        <end position="225"/>
    </location>
</feature>
<feature type="transmembrane region" description="Helical" evidence="1">
    <location>
        <begin position="332"/>
        <end position="352"/>
    </location>
</feature>
<sequence>MNTDASIARAAPRRFEALDSLRGVCAVLVVMFHMPVASHWRDWGLVQHGYLFVDYFFVLSGFVIAHAYAGRLKTAKDGGRFMVRRLGRVWPLHVLMLGCFIGLELARLWFHIDMATPFTRDRSVEAIWANLFLVQSWHILPYLTWNGPAWTLSAEVACYLIFAGLVLVAPKRFRWIGAVLAVIGAVLVLMYARRWMNTTYDYAVPRAVYGFFLGCLLQGFWLALPRLKGRASTALEVAAVVVTCVFIGWATGPITVAITLFFVVVVWVFAGEDGALSKLLDHPALVTMGRWSFAIYMVHMFVLTVMMIVARKLDWVPGGRRIDFGSVWINDLFVFAMFGLILVLAVLAHRFVEQPAQRLIDRWTAVKREG</sequence>
<keyword evidence="1" id="KW-0812">Transmembrane</keyword>
<feature type="transmembrane region" description="Helical" evidence="1">
    <location>
        <begin position="237"/>
        <end position="270"/>
    </location>
</feature>
<evidence type="ECO:0000313" key="4">
    <source>
        <dbReference type="Proteomes" id="UP001596152"/>
    </source>
</evidence>
<evidence type="ECO:0000259" key="2">
    <source>
        <dbReference type="Pfam" id="PF01757"/>
    </source>
</evidence>
<dbReference type="InterPro" id="IPR050879">
    <property type="entry name" value="Acyltransferase_3"/>
</dbReference>
<feature type="transmembrane region" description="Helical" evidence="1">
    <location>
        <begin position="149"/>
        <end position="168"/>
    </location>
</feature>
<organism evidence="3 4">
    <name type="scientific">Brevundimonas staleyi</name>
    <dbReference type="NCBI Taxonomy" id="74326"/>
    <lineage>
        <taxon>Bacteria</taxon>
        <taxon>Pseudomonadati</taxon>
        <taxon>Pseudomonadota</taxon>
        <taxon>Alphaproteobacteria</taxon>
        <taxon>Caulobacterales</taxon>
        <taxon>Caulobacteraceae</taxon>
        <taxon>Brevundimonas</taxon>
    </lineage>
</organism>
<keyword evidence="4" id="KW-1185">Reference proteome</keyword>
<proteinExistence type="predicted"/>
<dbReference type="PANTHER" id="PTHR23028">
    <property type="entry name" value="ACETYLTRANSFERASE"/>
    <property type="match status" value="1"/>
</dbReference>
<dbReference type="PANTHER" id="PTHR23028:SF53">
    <property type="entry name" value="ACYL_TRANSF_3 DOMAIN-CONTAINING PROTEIN"/>
    <property type="match status" value="1"/>
</dbReference>